<dbReference type="AlphaFoldDB" id="A0A0A9DGZ9"/>
<sequence>MQGMLKLLIIIIRVNFMDHISFTSYFLPPQGHLYSLPPLVGSPIQLPTKIVSNVWGNIVAMDYITATSCSVFLEPCGATTILFLLAILAHKPWVHILAVFPNRVTLTPICHVSLDTKW</sequence>
<dbReference type="EMBL" id="GBRH01210814">
    <property type="protein sequence ID" value="JAD87081.1"/>
    <property type="molecule type" value="Transcribed_RNA"/>
</dbReference>
<protein>
    <submittedName>
        <fullName evidence="1">Uncharacterized protein</fullName>
    </submittedName>
</protein>
<name>A0A0A9DGZ9_ARUDO</name>
<accession>A0A0A9DGZ9</accession>
<evidence type="ECO:0000313" key="1">
    <source>
        <dbReference type="EMBL" id="JAD87081.1"/>
    </source>
</evidence>
<reference evidence="1" key="2">
    <citation type="journal article" date="2015" name="Data Brief">
        <title>Shoot transcriptome of the giant reed, Arundo donax.</title>
        <authorList>
            <person name="Barrero R.A."/>
            <person name="Guerrero F.D."/>
            <person name="Moolhuijzen P."/>
            <person name="Goolsby J.A."/>
            <person name="Tidwell J."/>
            <person name="Bellgard S.E."/>
            <person name="Bellgard M.I."/>
        </authorList>
    </citation>
    <scope>NUCLEOTIDE SEQUENCE</scope>
    <source>
        <tissue evidence="1">Shoot tissue taken approximately 20 cm above the soil surface</tissue>
    </source>
</reference>
<organism evidence="1">
    <name type="scientific">Arundo donax</name>
    <name type="common">Giant reed</name>
    <name type="synonym">Donax arundinaceus</name>
    <dbReference type="NCBI Taxonomy" id="35708"/>
    <lineage>
        <taxon>Eukaryota</taxon>
        <taxon>Viridiplantae</taxon>
        <taxon>Streptophyta</taxon>
        <taxon>Embryophyta</taxon>
        <taxon>Tracheophyta</taxon>
        <taxon>Spermatophyta</taxon>
        <taxon>Magnoliopsida</taxon>
        <taxon>Liliopsida</taxon>
        <taxon>Poales</taxon>
        <taxon>Poaceae</taxon>
        <taxon>PACMAD clade</taxon>
        <taxon>Arundinoideae</taxon>
        <taxon>Arundineae</taxon>
        <taxon>Arundo</taxon>
    </lineage>
</organism>
<proteinExistence type="predicted"/>
<reference evidence="1" key="1">
    <citation type="submission" date="2014-09" db="EMBL/GenBank/DDBJ databases">
        <authorList>
            <person name="Magalhaes I.L.F."/>
            <person name="Oliveira U."/>
            <person name="Santos F.R."/>
            <person name="Vidigal T.H.D.A."/>
            <person name="Brescovit A.D."/>
            <person name="Santos A.J."/>
        </authorList>
    </citation>
    <scope>NUCLEOTIDE SEQUENCE</scope>
    <source>
        <tissue evidence="1">Shoot tissue taken approximately 20 cm above the soil surface</tissue>
    </source>
</reference>